<dbReference type="Proteomes" id="UP000681155">
    <property type="component" value="Chromosome"/>
</dbReference>
<organism evidence="2 3">
    <name type="scientific">Pseudomonas hormoni</name>
    <dbReference type="NCBI Taxonomy" id="3093767"/>
    <lineage>
        <taxon>Bacteria</taxon>
        <taxon>Pseudomonadati</taxon>
        <taxon>Pseudomonadota</taxon>
        <taxon>Gammaproteobacteria</taxon>
        <taxon>Pseudomonadales</taxon>
        <taxon>Pseudomonadaceae</taxon>
        <taxon>Pseudomonas</taxon>
    </lineage>
</organism>
<keyword evidence="1" id="KW-0233">DNA recombination</keyword>
<name>A0ABX8ETK9_9PSED</name>
<evidence type="ECO:0008006" key="4">
    <source>
        <dbReference type="Google" id="ProtNLM"/>
    </source>
</evidence>
<dbReference type="RefSeq" id="WP_214377827.1">
    <property type="nucleotide sequence ID" value="NZ_CP075566.1"/>
</dbReference>
<dbReference type="EMBL" id="CP075566">
    <property type="protein sequence ID" value="QVW21934.1"/>
    <property type="molecule type" value="Genomic_DNA"/>
</dbReference>
<evidence type="ECO:0000313" key="3">
    <source>
        <dbReference type="Proteomes" id="UP000681155"/>
    </source>
</evidence>
<proteinExistence type="predicted"/>
<keyword evidence="3" id="KW-1185">Reference proteome</keyword>
<sequence length="200" mass="23224">MRWMVGPNAMFYEPAELLIDMGGDDRPAMLVALLALAYGLPLKTILAARRSEFDLAAEVWRLLGGGLLPLSPPIMRLMRLHLLRQHLFTSRRQPDSLLFTSQDGGPLSEDEIERRVRRLTRGRFAMSDLRTRVLSKYPWFENAPERIEAKVIELTPRRERPERIASFRHNTSTHLRRRLNEWHKAIRLSELLGIHDGAKR</sequence>
<dbReference type="Gene3D" id="1.10.443.10">
    <property type="entry name" value="Intergrase catalytic core"/>
    <property type="match status" value="1"/>
</dbReference>
<dbReference type="SUPFAM" id="SSF56349">
    <property type="entry name" value="DNA breaking-rejoining enzymes"/>
    <property type="match status" value="1"/>
</dbReference>
<accession>A0ABX8ETK9</accession>
<protein>
    <recommendedName>
        <fullName evidence="4">DUF4158 domain-containing protein</fullName>
    </recommendedName>
</protein>
<dbReference type="InterPro" id="IPR013762">
    <property type="entry name" value="Integrase-like_cat_sf"/>
</dbReference>
<evidence type="ECO:0000313" key="2">
    <source>
        <dbReference type="EMBL" id="QVW21934.1"/>
    </source>
</evidence>
<gene>
    <name evidence="2" type="ORF">KJF94_18835</name>
</gene>
<dbReference type="InterPro" id="IPR011010">
    <property type="entry name" value="DNA_brk_join_enz"/>
</dbReference>
<reference evidence="2 3" key="1">
    <citation type="submission" date="2021-05" db="EMBL/GenBank/DDBJ databases">
        <title>Complete genome of the cytokinin-producing biocontrol strain Pseudomonas fluorescens G20-18.</title>
        <authorList>
            <person name="Nielsen T.K."/>
            <person name="Mekureyaw M.F."/>
            <person name="Hansen L.H."/>
            <person name="Nicolaisen M.H."/>
            <person name="Roitsch T.G."/>
            <person name="Hennessy R.C."/>
        </authorList>
    </citation>
    <scope>NUCLEOTIDE SEQUENCE [LARGE SCALE GENOMIC DNA]</scope>
    <source>
        <strain evidence="2 3">G20-18</strain>
    </source>
</reference>
<evidence type="ECO:0000256" key="1">
    <source>
        <dbReference type="ARBA" id="ARBA00023172"/>
    </source>
</evidence>